<dbReference type="AlphaFoldDB" id="A0A369J194"/>
<comment type="caution">
    <text evidence="4">The sequence shown here is derived from an EMBL/GenBank/DDBJ whole genome shotgun (WGS) entry which is preliminary data.</text>
</comment>
<dbReference type="Proteomes" id="UP000076154">
    <property type="component" value="Unassembled WGS sequence"/>
</dbReference>
<keyword evidence="5" id="KW-1185">Reference proteome</keyword>
<dbReference type="InParanoid" id="A0A369J194"/>
<dbReference type="FunCoup" id="A0A369J194">
    <property type="interactions" value="435"/>
</dbReference>
<feature type="region of interest" description="Disordered" evidence="2">
    <location>
        <begin position="248"/>
        <end position="277"/>
    </location>
</feature>
<gene>
    <name evidence="4" type="ORF">Hypma_003726</name>
</gene>
<proteinExistence type="predicted"/>
<dbReference type="Pfam" id="PF04194">
    <property type="entry name" value="PDCD2_C"/>
    <property type="match status" value="1"/>
</dbReference>
<feature type="compositionally biased region" description="Acidic residues" evidence="2">
    <location>
        <begin position="203"/>
        <end position="215"/>
    </location>
</feature>
<feature type="coiled-coil region" evidence="1">
    <location>
        <begin position="118"/>
        <end position="146"/>
    </location>
</feature>
<dbReference type="InterPro" id="IPR007320">
    <property type="entry name" value="PDCD2_C"/>
</dbReference>
<evidence type="ECO:0000313" key="5">
    <source>
        <dbReference type="Proteomes" id="UP000076154"/>
    </source>
</evidence>
<feature type="domain" description="Programmed cell death protein 2 C-terminal" evidence="3">
    <location>
        <begin position="291"/>
        <end position="454"/>
    </location>
</feature>
<protein>
    <submittedName>
        <fullName evidence="4">20S rRNA accumulation protein 4</fullName>
    </submittedName>
</protein>
<evidence type="ECO:0000256" key="1">
    <source>
        <dbReference type="SAM" id="Coils"/>
    </source>
</evidence>
<feature type="compositionally biased region" description="Basic and acidic residues" evidence="2">
    <location>
        <begin position="192"/>
        <end position="202"/>
    </location>
</feature>
<name>A0A369J194_HYPMA</name>
<dbReference type="STRING" id="39966.A0A369J194"/>
<feature type="region of interest" description="Disordered" evidence="2">
    <location>
        <begin position="170"/>
        <end position="215"/>
    </location>
</feature>
<dbReference type="EMBL" id="LUEZ02000138">
    <property type="protein sequence ID" value="RDB15771.1"/>
    <property type="molecule type" value="Genomic_DNA"/>
</dbReference>
<evidence type="ECO:0000256" key="2">
    <source>
        <dbReference type="SAM" id="MobiDB-lite"/>
    </source>
</evidence>
<dbReference type="GO" id="GO:0005737">
    <property type="term" value="C:cytoplasm"/>
    <property type="evidence" value="ECO:0007669"/>
    <property type="project" value="InterPro"/>
</dbReference>
<organism evidence="4 5">
    <name type="scientific">Hypsizygus marmoreus</name>
    <name type="common">White beech mushroom</name>
    <name type="synonym">Agaricus marmoreus</name>
    <dbReference type="NCBI Taxonomy" id="39966"/>
    <lineage>
        <taxon>Eukaryota</taxon>
        <taxon>Fungi</taxon>
        <taxon>Dikarya</taxon>
        <taxon>Basidiomycota</taxon>
        <taxon>Agaricomycotina</taxon>
        <taxon>Agaricomycetes</taxon>
        <taxon>Agaricomycetidae</taxon>
        <taxon>Agaricales</taxon>
        <taxon>Tricholomatineae</taxon>
        <taxon>Lyophyllaceae</taxon>
        <taxon>Hypsizygus</taxon>
    </lineage>
</organism>
<accession>A0A369J194</accession>
<evidence type="ECO:0000313" key="4">
    <source>
        <dbReference type="EMBL" id="RDB15771.1"/>
    </source>
</evidence>
<dbReference type="OrthoDB" id="443682at2759"/>
<sequence>MAPPPDDDWSDSDDEVLSEVETSVLLGVPDGLVEAVTDITDAAVSRIGGHPAFLPSREPPLSSSQCQVCSSPSELLVQMWCPFEDSPMDRALYIWGCSRSACQGKEGSVRAWRGLRRNDKYAAKLEKKLAEKRAAEEAKARALEAAHKKTAPKMNPFSMTIPSTPNAFGLGAHVFGSTSTPTPPNPPVPTQAKEKDASPNDAKDDDSDAGSDSEEELLTALASVTVEESPWKSAPSYPAFYLSTTSEYLPPQPKPKSLPGARVSDPPEDDGKGGKDISWASEAYEDSLEMDHVFERFTKRVGYENEQCVRYELNGTPLPFSSDKIFQSLFPPPPAPTLPVTKAAFTVTPTPKRSYFPTNIPPCPSCHSKRVFECQLMPNLINVLRHGDGTEATKLTDEERRKAVERALKGTGTDVARGMEWGTCLVFSCEKDCCVDESGSAARECWREEVVLVQAAI</sequence>
<dbReference type="GO" id="GO:0030490">
    <property type="term" value="P:maturation of SSU-rRNA"/>
    <property type="evidence" value="ECO:0007669"/>
    <property type="project" value="TreeGrafter"/>
</dbReference>
<evidence type="ECO:0000259" key="3">
    <source>
        <dbReference type="Pfam" id="PF04194"/>
    </source>
</evidence>
<keyword evidence="1" id="KW-0175">Coiled coil</keyword>
<reference evidence="4" key="1">
    <citation type="submission" date="2018-04" db="EMBL/GenBank/DDBJ databases">
        <title>Whole genome sequencing of Hypsizygus marmoreus.</title>
        <authorList>
            <person name="Choi I.-G."/>
            <person name="Min B."/>
            <person name="Kim J.-G."/>
            <person name="Kim S."/>
            <person name="Oh Y.-L."/>
            <person name="Kong W.-S."/>
            <person name="Park H."/>
            <person name="Jeong J."/>
            <person name="Song E.-S."/>
        </authorList>
    </citation>
    <scope>NUCLEOTIDE SEQUENCE [LARGE SCALE GENOMIC DNA]</scope>
    <source>
        <strain evidence="4">51987-8</strain>
    </source>
</reference>
<dbReference type="PANTHER" id="PTHR47524:SF1">
    <property type="entry name" value="20S RRNA ACCUMULATION PROTEIN 4"/>
    <property type="match status" value="1"/>
</dbReference>
<dbReference type="PANTHER" id="PTHR47524">
    <property type="entry name" value="20S RRNA ACCUMULATION PROTEIN 4"/>
    <property type="match status" value="1"/>
</dbReference>